<sequence length="65" mass="7555">MTRRYVSTPRTTQALMISQKVNRRLTGLVTWVGGEPETEVERLVKRLCEAYEVQATDDGFLYYKV</sequence>
<dbReference type="EMBL" id="FOSB01000007">
    <property type="protein sequence ID" value="SFK12308.1"/>
    <property type="molecule type" value="Genomic_DNA"/>
</dbReference>
<evidence type="ECO:0000313" key="2">
    <source>
        <dbReference type="Proteomes" id="UP000183557"/>
    </source>
</evidence>
<dbReference type="Proteomes" id="UP000183557">
    <property type="component" value="Unassembled WGS sequence"/>
</dbReference>
<keyword evidence="2" id="KW-1185">Reference proteome</keyword>
<gene>
    <name evidence="1" type="ORF">SAMN04487936_107205</name>
</gene>
<organism evidence="1 2">
    <name type="scientific">Halobacillus dabanensis</name>
    <dbReference type="NCBI Taxonomy" id="240302"/>
    <lineage>
        <taxon>Bacteria</taxon>
        <taxon>Bacillati</taxon>
        <taxon>Bacillota</taxon>
        <taxon>Bacilli</taxon>
        <taxon>Bacillales</taxon>
        <taxon>Bacillaceae</taxon>
        <taxon>Halobacillus</taxon>
    </lineage>
</organism>
<accession>A0A1I3WXU0</accession>
<proteinExistence type="predicted"/>
<protein>
    <submittedName>
        <fullName evidence="1">Uncharacterized protein</fullName>
    </submittedName>
</protein>
<reference evidence="2" key="1">
    <citation type="submission" date="2016-10" db="EMBL/GenBank/DDBJ databases">
        <authorList>
            <person name="Varghese N."/>
            <person name="Submissions S."/>
        </authorList>
    </citation>
    <scope>NUCLEOTIDE SEQUENCE [LARGE SCALE GENOMIC DNA]</scope>
    <source>
        <strain evidence="2">CGMCC 1.3704</strain>
    </source>
</reference>
<name>A0A1I3WXU0_HALDA</name>
<evidence type="ECO:0000313" key="1">
    <source>
        <dbReference type="EMBL" id="SFK12308.1"/>
    </source>
</evidence>
<dbReference type="AlphaFoldDB" id="A0A1I3WXU0"/>